<dbReference type="RefSeq" id="WP_006977931.1">
    <property type="nucleotide sequence ID" value="NZ_ABVL01000002.1"/>
</dbReference>
<dbReference type="EMBL" id="ABVL01000002">
    <property type="protein sequence ID" value="EDY21359.1"/>
    <property type="molecule type" value="Genomic_DNA"/>
</dbReference>
<dbReference type="PANTHER" id="PTHR44103:SF1">
    <property type="entry name" value="PROPROTEIN CONVERTASE P"/>
    <property type="match status" value="1"/>
</dbReference>
<dbReference type="PANTHER" id="PTHR44103">
    <property type="entry name" value="PROPROTEIN CONVERTASE P"/>
    <property type="match status" value="1"/>
</dbReference>
<dbReference type="Proteomes" id="UP000005824">
    <property type="component" value="Unassembled WGS sequence"/>
</dbReference>
<dbReference type="AlphaFoldDB" id="B4CVB7"/>
<sequence length="427" mass="45564" precursor="true">MKPSINPIAGLGLAAWMFALGGSAVAAESPEPKFTAITLDDHIQIGYGLAIADVDGDGHPDILLADKKQFVWYRNPGPSQARDPAAWHKYLLAENLTEDDNVCIAAQDIDGDGKCEIAVGAAWKPSDTEKSGAVFYLIPPADRTQPWTPVKFPAVEPTTHRMRWIKVADGKWGLLVAPLHGRGNKNGEGAPAKVLLYHPPADPRAEWPSEVVADTFHMTHNFVRLSVASAGGRNMADRILLGGKEGLMSFRPGKTQWEATAPVMAGDLPAGVGEVRVGSLVNGVQFITTVEPMHGNMLAVYLPQKAANGATVLKRQLLTDKLVEGHALACGNLLGGYPGVSASDQIAVGWRGKGGTVDTPIGVAVWAPLDAKGEQWRETVLDPNGMACEDLQIADLNGNGKLDIIASGRRTHNVKIYFNDTAPPPRP</sequence>
<dbReference type="STRING" id="497964.CfE428DRAFT_0604"/>
<accession>B4CVB7</accession>
<organism evidence="4 5">
    <name type="scientific">Chthoniobacter flavus Ellin428</name>
    <dbReference type="NCBI Taxonomy" id="497964"/>
    <lineage>
        <taxon>Bacteria</taxon>
        <taxon>Pseudomonadati</taxon>
        <taxon>Verrucomicrobiota</taxon>
        <taxon>Spartobacteria</taxon>
        <taxon>Chthoniobacterales</taxon>
        <taxon>Chthoniobacteraceae</taxon>
        <taxon>Chthoniobacter</taxon>
    </lineage>
</organism>
<feature type="domain" description="Aldos-2-ulose dehydratase beta-propeller" evidence="3">
    <location>
        <begin position="132"/>
        <end position="302"/>
    </location>
</feature>
<proteinExistence type="predicted"/>
<reference evidence="4 5" key="1">
    <citation type="journal article" date="2011" name="J. Bacteriol.">
        <title>Genome sequence of Chthoniobacter flavus Ellin428, an aerobic heterotrophic soil bacterium.</title>
        <authorList>
            <person name="Kant R."/>
            <person name="van Passel M.W."/>
            <person name="Palva A."/>
            <person name="Lucas S."/>
            <person name="Lapidus A."/>
            <person name="Glavina Del Rio T."/>
            <person name="Dalin E."/>
            <person name="Tice H."/>
            <person name="Bruce D."/>
            <person name="Goodwin L."/>
            <person name="Pitluck S."/>
            <person name="Larimer F.W."/>
            <person name="Land M.L."/>
            <person name="Hauser L."/>
            <person name="Sangwan P."/>
            <person name="de Vos W.M."/>
            <person name="Janssen P.H."/>
            <person name="Smidt H."/>
        </authorList>
    </citation>
    <scope>NUCLEOTIDE SEQUENCE [LARGE SCALE GENOMIC DNA]</scope>
    <source>
        <strain evidence="4 5">Ellin428</strain>
    </source>
</reference>
<dbReference type="InParanoid" id="B4CVB7"/>
<evidence type="ECO:0000313" key="4">
    <source>
        <dbReference type="EMBL" id="EDY21359.1"/>
    </source>
</evidence>
<evidence type="ECO:0000313" key="5">
    <source>
        <dbReference type="Proteomes" id="UP000005824"/>
    </source>
</evidence>
<feature type="chain" id="PRO_5002802138" evidence="2">
    <location>
        <begin position="27"/>
        <end position="427"/>
    </location>
</feature>
<comment type="caution">
    <text evidence="4">The sequence shown here is derived from an EMBL/GenBank/DDBJ whole genome shotgun (WGS) entry which is preliminary data.</text>
</comment>
<keyword evidence="5" id="KW-1185">Reference proteome</keyword>
<evidence type="ECO:0000259" key="3">
    <source>
        <dbReference type="Pfam" id="PF22301"/>
    </source>
</evidence>
<feature type="signal peptide" evidence="2">
    <location>
        <begin position="1"/>
        <end position="26"/>
    </location>
</feature>
<dbReference type="SUPFAM" id="SSF69318">
    <property type="entry name" value="Integrin alpha N-terminal domain"/>
    <property type="match status" value="1"/>
</dbReference>
<dbReference type="Gene3D" id="2.130.10.130">
    <property type="entry name" value="Integrin alpha, N-terminal"/>
    <property type="match status" value="1"/>
</dbReference>
<evidence type="ECO:0000256" key="2">
    <source>
        <dbReference type="SAM" id="SignalP"/>
    </source>
</evidence>
<dbReference type="Pfam" id="PF22301">
    <property type="entry name" value="AUDH_beta_propeller"/>
    <property type="match status" value="1"/>
</dbReference>
<dbReference type="Pfam" id="PF13517">
    <property type="entry name" value="FG-GAP_3"/>
    <property type="match status" value="1"/>
</dbReference>
<dbReference type="InterPro" id="IPR013517">
    <property type="entry name" value="FG-GAP"/>
</dbReference>
<dbReference type="InterPro" id="IPR054583">
    <property type="entry name" value="Beta-prop_AUDH"/>
</dbReference>
<evidence type="ECO:0000256" key="1">
    <source>
        <dbReference type="ARBA" id="ARBA00022729"/>
    </source>
</evidence>
<gene>
    <name evidence="4" type="ORF">CfE428DRAFT_0604</name>
</gene>
<keyword evidence="1 2" id="KW-0732">Signal</keyword>
<protein>
    <submittedName>
        <fullName evidence="4">FG-GAP repeat protein</fullName>
    </submittedName>
</protein>
<name>B4CVB7_9BACT</name>
<dbReference type="eggNOG" id="ENOG502Z9N3">
    <property type="taxonomic scope" value="Bacteria"/>
</dbReference>
<dbReference type="InterPro" id="IPR028994">
    <property type="entry name" value="Integrin_alpha_N"/>
</dbReference>